<dbReference type="InterPro" id="IPR015926">
    <property type="entry name" value="Cytolysin/lectin"/>
</dbReference>
<dbReference type="Proteomes" id="UP000515163">
    <property type="component" value="Unplaced"/>
</dbReference>
<keyword evidence="4" id="KW-1053">Target membrane</keyword>
<gene>
    <name evidence="7" type="primary">LOC116291408</name>
</gene>
<dbReference type="AlphaFoldDB" id="A0A6P8HDF6"/>
<reference evidence="7" key="1">
    <citation type="submission" date="2025-08" db="UniProtKB">
        <authorList>
            <consortium name="RefSeq"/>
        </authorList>
    </citation>
    <scope>IDENTIFICATION</scope>
</reference>
<dbReference type="RefSeq" id="XP_031554439.1">
    <property type="nucleotide sequence ID" value="XM_031698579.1"/>
</dbReference>
<dbReference type="GeneID" id="116291408"/>
<accession>A0A6P8HDF6</accession>
<comment type="subcellular location">
    <subcellularLocation>
        <location evidence="2">Nematocyst</location>
    </subcellularLocation>
    <subcellularLocation>
        <location evidence="1">Target cell membrane</location>
    </subcellularLocation>
</comment>
<organism evidence="6 7">
    <name type="scientific">Actinia tenebrosa</name>
    <name type="common">Australian red waratah sea anemone</name>
    <dbReference type="NCBI Taxonomy" id="6105"/>
    <lineage>
        <taxon>Eukaryota</taxon>
        <taxon>Metazoa</taxon>
        <taxon>Cnidaria</taxon>
        <taxon>Anthozoa</taxon>
        <taxon>Hexacorallia</taxon>
        <taxon>Actiniaria</taxon>
        <taxon>Actiniidae</taxon>
        <taxon>Actinia</taxon>
    </lineage>
</organism>
<dbReference type="GO" id="GO:0044218">
    <property type="term" value="C:other organism cell membrane"/>
    <property type="evidence" value="ECO:0007669"/>
    <property type="project" value="UniProtKB-KW"/>
</dbReference>
<dbReference type="InParanoid" id="A0A6P8HDF6"/>
<dbReference type="Gene3D" id="2.60.270.20">
    <property type="entry name" value="Cytolysin/lectin"/>
    <property type="match status" value="1"/>
</dbReference>
<evidence type="ECO:0000256" key="1">
    <source>
        <dbReference type="ARBA" id="ARBA00004175"/>
    </source>
</evidence>
<dbReference type="GO" id="GO:0042151">
    <property type="term" value="C:nematocyst"/>
    <property type="evidence" value="ECO:0007669"/>
    <property type="project" value="UniProtKB-SubCell"/>
</dbReference>
<keyword evidence="5" id="KW-0166">Nematocyst</keyword>
<keyword evidence="6" id="KW-1185">Reference proteome</keyword>
<dbReference type="PANTHER" id="PTHR40388">
    <property type="entry name" value="BRYOPORIN"/>
    <property type="match status" value="1"/>
</dbReference>
<dbReference type="SUPFAM" id="SSF63724">
    <property type="entry name" value="Cytolysin/lectin"/>
    <property type="match status" value="1"/>
</dbReference>
<sequence length="234" mass="26014">MESLGRVASDLDSSIAPNSEKLSLVSQALDLLESKKGTFLWLLDEGGGRRNEMSIVNGTSHAVLLVEWYLERGYVKVPPQPYLDSMSRDEALFHNAGSWACTGSSGIVTYQLEHQTNLHILWECPYSFDINDNYIGLMLTTGHCLKKPNKYLFKGMLKDWDMIGMSPSYGSTFDLVCCGPGDGKSRDKGGSKPYGCKRRCAAQDNNYAVYATMGDKHATGSKITIVEKNYNWKN</sequence>
<dbReference type="InterPro" id="IPR050677">
    <property type="entry name" value="Actinoporin_PFT"/>
</dbReference>
<dbReference type="OrthoDB" id="5957918at2759"/>
<dbReference type="KEGG" id="aten:116291408"/>
<protein>
    <submittedName>
        <fullName evidence="7">Uncharacterized protein LOC116291408</fullName>
    </submittedName>
</protein>
<keyword evidence="3" id="KW-1052">Target cell membrane</keyword>
<evidence type="ECO:0000313" key="7">
    <source>
        <dbReference type="RefSeq" id="XP_031554439.1"/>
    </source>
</evidence>
<evidence type="ECO:0000256" key="3">
    <source>
        <dbReference type="ARBA" id="ARBA00022537"/>
    </source>
</evidence>
<evidence type="ECO:0000256" key="4">
    <source>
        <dbReference type="ARBA" id="ARBA00023298"/>
    </source>
</evidence>
<dbReference type="PANTHER" id="PTHR40388:SF1">
    <property type="entry name" value="BRYOPORIN"/>
    <property type="match status" value="1"/>
</dbReference>
<evidence type="ECO:0000256" key="2">
    <source>
        <dbReference type="ARBA" id="ARBA00004532"/>
    </source>
</evidence>
<keyword evidence="4" id="KW-0472">Membrane</keyword>
<name>A0A6P8HDF6_ACTTE</name>
<evidence type="ECO:0000256" key="5">
    <source>
        <dbReference type="ARBA" id="ARBA00023331"/>
    </source>
</evidence>
<evidence type="ECO:0000313" key="6">
    <source>
        <dbReference type="Proteomes" id="UP000515163"/>
    </source>
</evidence>
<proteinExistence type="predicted"/>